<sequence>MDMLIETLADPEENPRISVRKISDVVRIGTILVWRILHEQLLYPYHIQRVQVLSQLNYQARIEFLQWLLVKFASNQNFLFCILFTDEVLLTRNENYLNLVILPSRLSGATYLNFLVNTLCQYLDDIPFHA</sequence>
<evidence type="ECO:0000313" key="2">
    <source>
        <dbReference type="Proteomes" id="UP000600918"/>
    </source>
</evidence>
<evidence type="ECO:0000313" key="1">
    <source>
        <dbReference type="EMBL" id="KAF7415999.1"/>
    </source>
</evidence>
<dbReference type="PANTHER" id="PTHR47326:SF1">
    <property type="entry name" value="HTH PSQ-TYPE DOMAIN-CONTAINING PROTEIN"/>
    <property type="match status" value="1"/>
</dbReference>
<dbReference type="AlphaFoldDB" id="A0A834NR46"/>
<accession>A0A834NR46</accession>
<reference evidence="1" key="1">
    <citation type="journal article" date="2020" name="G3 (Bethesda)">
        <title>High-Quality Assemblies for Three Invasive Social Wasps from the &lt;i&gt;Vespula&lt;/i&gt; Genus.</title>
        <authorList>
            <person name="Harrop T.W.R."/>
            <person name="Guhlin J."/>
            <person name="McLaughlin G.M."/>
            <person name="Permina E."/>
            <person name="Stockwell P."/>
            <person name="Gilligan J."/>
            <person name="Le Lec M.F."/>
            <person name="Gruber M.A.M."/>
            <person name="Quinn O."/>
            <person name="Lovegrove M."/>
            <person name="Duncan E.J."/>
            <person name="Remnant E.J."/>
            <person name="Van Eeckhoven J."/>
            <person name="Graham B."/>
            <person name="Knapp R.A."/>
            <person name="Langford K.W."/>
            <person name="Kronenberg Z."/>
            <person name="Press M.O."/>
            <person name="Eacker S.M."/>
            <person name="Wilson-Rankin E.E."/>
            <person name="Purcell J."/>
            <person name="Lester P.J."/>
            <person name="Dearden P.K."/>
        </authorList>
    </citation>
    <scope>NUCLEOTIDE SEQUENCE</scope>
    <source>
        <strain evidence="1">Volc-1</strain>
    </source>
</reference>
<keyword evidence="2" id="KW-1185">Reference proteome</keyword>
<dbReference type="EMBL" id="JACSDY010000011">
    <property type="protein sequence ID" value="KAF7415999.1"/>
    <property type="molecule type" value="Genomic_DNA"/>
</dbReference>
<dbReference type="Proteomes" id="UP000600918">
    <property type="component" value="Unassembled WGS sequence"/>
</dbReference>
<dbReference type="PANTHER" id="PTHR47326">
    <property type="entry name" value="TRANSPOSABLE ELEMENT TC3 TRANSPOSASE-LIKE PROTEIN"/>
    <property type="match status" value="1"/>
</dbReference>
<organism evidence="1 2">
    <name type="scientific">Vespula pensylvanica</name>
    <name type="common">Western yellow jacket</name>
    <name type="synonym">Wasp</name>
    <dbReference type="NCBI Taxonomy" id="30213"/>
    <lineage>
        <taxon>Eukaryota</taxon>
        <taxon>Metazoa</taxon>
        <taxon>Ecdysozoa</taxon>
        <taxon>Arthropoda</taxon>
        <taxon>Hexapoda</taxon>
        <taxon>Insecta</taxon>
        <taxon>Pterygota</taxon>
        <taxon>Neoptera</taxon>
        <taxon>Endopterygota</taxon>
        <taxon>Hymenoptera</taxon>
        <taxon>Apocrita</taxon>
        <taxon>Aculeata</taxon>
        <taxon>Vespoidea</taxon>
        <taxon>Vespidae</taxon>
        <taxon>Vespinae</taxon>
        <taxon>Vespula</taxon>
    </lineage>
</organism>
<name>A0A834NR46_VESPE</name>
<comment type="caution">
    <text evidence="1">The sequence shown here is derived from an EMBL/GenBank/DDBJ whole genome shotgun (WGS) entry which is preliminary data.</text>
</comment>
<gene>
    <name evidence="1" type="ORF">H0235_012591</name>
</gene>
<protein>
    <submittedName>
        <fullName evidence="1">Uncharacterized protein</fullName>
    </submittedName>
</protein>
<proteinExistence type="predicted"/>